<dbReference type="Proteomes" id="UP000025241">
    <property type="component" value="Chromosome I"/>
</dbReference>
<dbReference type="RefSeq" id="WP_043256610.1">
    <property type="nucleotide sequence ID" value="NZ_HG322950.1"/>
</dbReference>
<name>A0A024HQV3_PSEKB</name>
<dbReference type="STRING" id="1301098.PKB_5742"/>
<dbReference type="HOGENOM" id="CLU_047711_0_0_6"/>
<sequence>MPEQLTIQTFVEGHWHDALVLTVDSPAAVERSKCSTAYLGDYLLTFIDRIESPFEPAVSVNLPMNWNAVRTDGYPAFIYDIIPAGAARKSLIRRFESEKPRDVELDLFLLKRCTPAPIGHLRVKESFEQLDMSRIVAFPRSEVIQRTNTFLEYAYEQGAAIGGATGAQGEAPKLLMTEDQDGALHADATLPDRQARRHWLVKFARNNVSERDKNILRAEYHYYRAIAELGLDTVSTKGLVLEEAEKPSLWMPRFDREVRPDGAVERIAMESIYSVCGNTLPGSHMRHEEVIGRLISLWRGNSQEEEIEDLVFEYIRRDLLNRILGNSDNHGRNLSILRHQGRFKLAPIYDLAPMVLDPEGVTRVTKWASEIAGAPDWRAVCGQFGQLMSEVDLHDRLRKAAQDFRALPGLLKDMPEEIRSAQSIPVNNLDARLKEWGLL</sequence>
<dbReference type="PIRSF" id="PIRSF028135">
    <property type="entry name" value="UCP028135_HipA-like"/>
    <property type="match status" value="1"/>
</dbReference>
<evidence type="ECO:0000259" key="4">
    <source>
        <dbReference type="Pfam" id="PF07804"/>
    </source>
</evidence>
<dbReference type="OrthoDB" id="9805913at2"/>
<keyword evidence="6" id="KW-1185">Reference proteome</keyword>
<evidence type="ECO:0000256" key="3">
    <source>
        <dbReference type="ARBA" id="ARBA00022777"/>
    </source>
</evidence>
<keyword evidence="2" id="KW-0808">Transferase</keyword>
<reference evidence="5 6" key="2">
    <citation type="submission" date="2014-05" db="EMBL/GenBank/DDBJ databases">
        <title>Genome sequence of the 3-chlorobenzoate degrading bacterium Pseudomonas knackmussii B13 shows multiple evidence for horizontal gene transfer.</title>
        <authorList>
            <person name="Miyazaki R."/>
            <person name="Bertelli C."/>
            <person name="Falquet L."/>
            <person name="Robinson-Rechavi M."/>
            <person name="Gharib W."/>
            <person name="Roy S."/>
            <person name="Van der Meer J.R."/>
        </authorList>
    </citation>
    <scope>NUCLEOTIDE SEQUENCE [LARGE SCALE GENOMIC DNA]</scope>
    <source>
        <strain evidence="5 6">B13</strain>
    </source>
</reference>
<dbReference type="eggNOG" id="COG3550">
    <property type="taxonomic scope" value="Bacteria"/>
</dbReference>
<dbReference type="InterPro" id="IPR012893">
    <property type="entry name" value="HipA-like_C"/>
</dbReference>
<dbReference type="PATRIC" id="fig|1301098.3.peg.5721"/>
<keyword evidence="3" id="KW-0418">Kinase</keyword>
<dbReference type="PANTHER" id="PTHR37419">
    <property type="entry name" value="SERINE/THREONINE-PROTEIN KINASE TOXIN HIPA"/>
    <property type="match status" value="1"/>
</dbReference>
<dbReference type="AlphaFoldDB" id="A0A024HQV3"/>
<dbReference type="InterPro" id="IPR016869">
    <property type="entry name" value="UCP028135_HipA-like"/>
</dbReference>
<protein>
    <submittedName>
        <fullName evidence="5">Hipa-like c-terminal domain protein</fullName>
    </submittedName>
</protein>
<evidence type="ECO:0000313" key="6">
    <source>
        <dbReference type="Proteomes" id="UP000025241"/>
    </source>
</evidence>
<evidence type="ECO:0000256" key="1">
    <source>
        <dbReference type="ARBA" id="ARBA00010164"/>
    </source>
</evidence>
<dbReference type="GO" id="GO:0005829">
    <property type="term" value="C:cytosol"/>
    <property type="evidence" value="ECO:0007669"/>
    <property type="project" value="TreeGrafter"/>
</dbReference>
<evidence type="ECO:0000313" key="5">
    <source>
        <dbReference type="EMBL" id="CDF87047.1"/>
    </source>
</evidence>
<gene>
    <name evidence="5" type="ORF">PKB_5742</name>
</gene>
<dbReference type="InterPro" id="IPR052028">
    <property type="entry name" value="HipA_Ser/Thr_kinase"/>
</dbReference>
<dbReference type="PANTHER" id="PTHR37419:SF8">
    <property type="entry name" value="TOXIN YJJJ"/>
    <property type="match status" value="1"/>
</dbReference>
<dbReference type="KEGG" id="pkc:PKB_5742"/>
<proteinExistence type="inferred from homology"/>
<evidence type="ECO:0000256" key="2">
    <source>
        <dbReference type="ARBA" id="ARBA00022679"/>
    </source>
</evidence>
<reference evidence="5 6" key="1">
    <citation type="submission" date="2013-03" db="EMBL/GenBank/DDBJ databases">
        <authorList>
            <person name="Linke B."/>
        </authorList>
    </citation>
    <scope>NUCLEOTIDE SEQUENCE [LARGE SCALE GENOMIC DNA]</scope>
    <source>
        <strain evidence="5 6">B13</strain>
    </source>
</reference>
<feature type="domain" description="HipA-like C-terminal" evidence="4">
    <location>
        <begin position="167"/>
        <end position="388"/>
    </location>
</feature>
<accession>A0A024HQV3</accession>
<dbReference type="Pfam" id="PF07804">
    <property type="entry name" value="HipA_C"/>
    <property type="match status" value="1"/>
</dbReference>
<comment type="similarity">
    <text evidence="1">Belongs to the HipA Ser/Thr kinase family.</text>
</comment>
<organism evidence="5 6">
    <name type="scientific">Pseudomonas knackmussii (strain DSM 6978 / CCUG 54928 / LMG 23759 / B13)</name>
    <dbReference type="NCBI Taxonomy" id="1301098"/>
    <lineage>
        <taxon>Bacteria</taxon>
        <taxon>Pseudomonadati</taxon>
        <taxon>Pseudomonadota</taxon>
        <taxon>Gammaproteobacteria</taxon>
        <taxon>Pseudomonadales</taxon>
        <taxon>Pseudomonadaceae</taxon>
        <taxon>Pseudomonas</taxon>
    </lineage>
</organism>
<dbReference type="EMBL" id="HG322950">
    <property type="protein sequence ID" value="CDF87047.1"/>
    <property type="molecule type" value="Genomic_DNA"/>
</dbReference>
<dbReference type="GO" id="GO:0004674">
    <property type="term" value="F:protein serine/threonine kinase activity"/>
    <property type="evidence" value="ECO:0007669"/>
    <property type="project" value="TreeGrafter"/>
</dbReference>